<dbReference type="Proteomes" id="UP000648908">
    <property type="component" value="Unassembled WGS sequence"/>
</dbReference>
<evidence type="ECO:0000256" key="1">
    <source>
        <dbReference type="ARBA" id="ARBA00004418"/>
    </source>
</evidence>
<dbReference type="GO" id="GO:0030975">
    <property type="term" value="F:thiamine binding"/>
    <property type="evidence" value="ECO:0007669"/>
    <property type="project" value="TreeGrafter"/>
</dbReference>
<keyword evidence="5" id="KW-0574">Periplasm</keyword>
<dbReference type="CDD" id="cd13589">
    <property type="entry name" value="PBP2_polyamine_RpCGA009"/>
    <property type="match status" value="1"/>
</dbReference>
<dbReference type="GO" id="GO:0030288">
    <property type="term" value="C:outer membrane-bounded periplasmic space"/>
    <property type="evidence" value="ECO:0007669"/>
    <property type="project" value="TreeGrafter"/>
</dbReference>
<accession>A0A8K0V768</accession>
<evidence type="ECO:0000313" key="7">
    <source>
        <dbReference type="Proteomes" id="UP000648908"/>
    </source>
</evidence>
<gene>
    <name evidence="6" type="ORF">JL811_05285</name>
</gene>
<proteinExistence type="inferred from homology"/>
<dbReference type="PROSITE" id="PS51318">
    <property type="entry name" value="TAT"/>
    <property type="match status" value="1"/>
</dbReference>
<dbReference type="EMBL" id="JAESVN010000002">
    <property type="protein sequence ID" value="MBL4916628.1"/>
    <property type="molecule type" value="Genomic_DNA"/>
</dbReference>
<evidence type="ECO:0000256" key="3">
    <source>
        <dbReference type="ARBA" id="ARBA00022448"/>
    </source>
</evidence>
<dbReference type="GO" id="GO:0015888">
    <property type="term" value="P:thiamine transport"/>
    <property type="evidence" value="ECO:0007669"/>
    <property type="project" value="TreeGrafter"/>
</dbReference>
<dbReference type="InterPro" id="IPR006311">
    <property type="entry name" value="TAT_signal"/>
</dbReference>
<evidence type="ECO:0000256" key="2">
    <source>
        <dbReference type="ARBA" id="ARBA00008520"/>
    </source>
</evidence>
<comment type="subcellular location">
    <subcellularLocation>
        <location evidence="1">Periplasm</location>
    </subcellularLocation>
</comment>
<evidence type="ECO:0000256" key="4">
    <source>
        <dbReference type="ARBA" id="ARBA00022729"/>
    </source>
</evidence>
<protein>
    <submittedName>
        <fullName evidence="6">ABC transporter substrate-binding protein</fullName>
    </submittedName>
</protein>
<organism evidence="6 7">
    <name type="scientific">Szabonella alba</name>
    <dbReference type="NCBI Taxonomy" id="2804194"/>
    <lineage>
        <taxon>Bacteria</taxon>
        <taxon>Pseudomonadati</taxon>
        <taxon>Pseudomonadota</taxon>
        <taxon>Alphaproteobacteria</taxon>
        <taxon>Rhodobacterales</taxon>
        <taxon>Paracoccaceae</taxon>
        <taxon>Szabonella</taxon>
    </lineage>
</organism>
<evidence type="ECO:0000256" key="5">
    <source>
        <dbReference type="ARBA" id="ARBA00022764"/>
    </source>
</evidence>
<dbReference type="PANTHER" id="PTHR30006:SF3">
    <property type="entry name" value="THIAMINE-BINDING PERIPLASMIC PROTEIN"/>
    <property type="match status" value="1"/>
</dbReference>
<dbReference type="InterPro" id="IPR006059">
    <property type="entry name" value="SBP"/>
</dbReference>
<name>A0A8K0V768_9RHOB</name>
<dbReference type="PANTHER" id="PTHR30006">
    <property type="entry name" value="THIAMINE-BINDING PERIPLASMIC PROTEIN-RELATED"/>
    <property type="match status" value="1"/>
</dbReference>
<dbReference type="SUPFAM" id="SSF53850">
    <property type="entry name" value="Periplasmic binding protein-like II"/>
    <property type="match status" value="1"/>
</dbReference>
<comment type="caution">
    <text evidence="6">The sequence shown here is derived from an EMBL/GenBank/DDBJ whole genome shotgun (WGS) entry which is preliminary data.</text>
</comment>
<dbReference type="Pfam" id="PF13416">
    <property type="entry name" value="SBP_bac_8"/>
    <property type="match status" value="1"/>
</dbReference>
<evidence type="ECO:0000313" key="6">
    <source>
        <dbReference type="EMBL" id="MBL4916628.1"/>
    </source>
</evidence>
<dbReference type="AlphaFoldDB" id="A0A8K0V768"/>
<sequence length="371" mass="39936">MNGPFQKDCIEILQTRLAKGRISRRDFAMGMAALLGGTALGLRPDAARAQSGQLVFVNWGGDAGPAYDAAYGQAFLADAGITVRQDGSGPTEGAIAAQFESGNPSWDIVDADPFSAEALGKKGMIEPIDYAIVDRGKMREGFGWDHAASSYFYSYIIAYDKTRFGDNPPTGMADFFDTEKFPGKRSLYKWGVGMWEAALLADGVAPEDLYPLDIPRAHAKLEAFKEHVVAYWGGGSESQSILLNGEASMALIWSTRAKLIEEDSGGDIGFIWDQGLIAPGSMAVIKGNPGGTEAAMNFIASAQDPEKQLVMFRMLAQGPANPAADALLPPDEARFNPVDPANFAVQIPLDMPWYEENYGPVLDEFLAIISS</sequence>
<dbReference type="RefSeq" id="WP_202687455.1">
    <property type="nucleotide sequence ID" value="NZ_JAESVN010000002.1"/>
</dbReference>
<dbReference type="Gene3D" id="3.40.190.10">
    <property type="entry name" value="Periplasmic binding protein-like II"/>
    <property type="match status" value="2"/>
</dbReference>
<reference evidence="6" key="1">
    <citation type="submission" date="2021-01" db="EMBL/GenBank/DDBJ databases">
        <title>Tabrizicola alba sp. nov. a motile alkaliphilic bacterium isolated from a soda lake.</title>
        <authorList>
            <person name="Szuroczki S."/>
            <person name="Abbaszade G."/>
            <person name="Schumann P."/>
            <person name="Toth E."/>
        </authorList>
    </citation>
    <scope>NUCLEOTIDE SEQUENCE</scope>
    <source>
        <strain evidence="6">DMG-N-6</strain>
    </source>
</reference>
<keyword evidence="4" id="KW-0732">Signal</keyword>
<keyword evidence="3" id="KW-0813">Transport</keyword>
<keyword evidence="7" id="KW-1185">Reference proteome</keyword>
<dbReference type="GO" id="GO:0030976">
    <property type="term" value="F:thiamine pyrophosphate binding"/>
    <property type="evidence" value="ECO:0007669"/>
    <property type="project" value="TreeGrafter"/>
</dbReference>
<comment type="similarity">
    <text evidence="2">Belongs to the bacterial solute-binding protein 1 family.</text>
</comment>